<proteinExistence type="inferred from homology"/>
<reference evidence="7 8" key="1">
    <citation type="submission" date="2019-08" db="EMBL/GenBank/DDBJ databases">
        <title>In-depth cultivation of the pig gut microbiome towards novel bacterial diversity and tailored functional studies.</title>
        <authorList>
            <person name="Wylensek D."/>
            <person name="Hitch T.C.A."/>
            <person name="Clavel T."/>
        </authorList>
    </citation>
    <scope>NUCLEOTIDE SEQUENCE [LARGE SCALE GENOMIC DNA]</scope>
    <source>
        <strain evidence="7 8">WCA-MUC-591-APC-3H</strain>
    </source>
</reference>
<dbReference type="InterPro" id="IPR047272">
    <property type="entry name" value="S49_SppA_C"/>
</dbReference>
<dbReference type="PANTHER" id="PTHR42987">
    <property type="entry name" value="PEPTIDASE S49"/>
    <property type="match status" value="1"/>
</dbReference>
<dbReference type="CDD" id="cd07023">
    <property type="entry name" value="S49_Sppa_N_C"/>
    <property type="match status" value="1"/>
</dbReference>
<gene>
    <name evidence="7" type="primary">sppA</name>
    <name evidence="7" type="ORF">FYJ64_05090</name>
</gene>
<dbReference type="AlphaFoldDB" id="A0A6L5Y5D9"/>
<evidence type="ECO:0000313" key="7">
    <source>
        <dbReference type="EMBL" id="MST51685.1"/>
    </source>
</evidence>
<dbReference type="EMBL" id="VUMZ01000004">
    <property type="protein sequence ID" value="MST51685.1"/>
    <property type="molecule type" value="Genomic_DNA"/>
</dbReference>
<dbReference type="RefSeq" id="WP_154574140.1">
    <property type="nucleotide sequence ID" value="NZ_JBQHWT010000002.1"/>
</dbReference>
<comment type="caution">
    <text evidence="7">The sequence shown here is derived from an EMBL/GenBank/DDBJ whole genome shotgun (WGS) entry which is preliminary data.</text>
</comment>
<name>A0A6L5Y5D9_9FIRM</name>
<dbReference type="SUPFAM" id="SSF52096">
    <property type="entry name" value="ClpP/crotonase"/>
    <property type="match status" value="1"/>
</dbReference>
<keyword evidence="5" id="KW-0812">Transmembrane</keyword>
<dbReference type="Pfam" id="PF01343">
    <property type="entry name" value="Peptidase_S49"/>
    <property type="match status" value="1"/>
</dbReference>
<dbReference type="GeneID" id="303114692"/>
<sequence>MENRVNTFDSQAGKTKKPFTWKKGILVFLIILAVIIAAGILIRGHMKSSDAVIGDGGTLKLSDPYIGVLSVEGTISESDTSGLLSSSSYHHSWILSRIDDMIKDSNNKGMILYVNSPGGSVYASDELYLAIRHYQKKTGRPVYSYMASEAASGGYYISSNCNRIVANRNCWTGSIGVTLGTMYDITGLLKKYGIRTVTITSGKNKAMGSSTVKMTGEQKKILQGLVDEAYEQFTGIVAEGRNMSLKKVRKLADGRIYTAKQAKKLGLVDQIGTYDEAVADMKARYKMSSAVKAKQIEYDENTGFLQSLLSESLSRVLGKGNSSGASELEALKSVMQENQTFTITYLSQVRK</sequence>
<dbReference type="Proteomes" id="UP000474676">
    <property type="component" value="Unassembled WGS sequence"/>
</dbReference>
<evidence type="ECO:0000256" key="5">
    <source>
        <dbReference type="SAM" id="Phobius"/>
    </source>
</evidence>
<keyword evidence="3" id="KW-0378">Hydrolase</keyword>
<dbReference type="NCBIfam" id="TIGR00706">
    <property type="entry name" value="SppA_dom"/>
    <property type="match status" value="1"/>
</dbReference>
<evidence type="ECO:0000259" key="6">
    <source>
        <dbReference type="Pfam" id="PF01343"/>
    </source>
</evidence>
<keyword evidence="5" id="KW-0472">Membrane</keyword>
<dbReference type="InterPro" id="IPR004635">
    <property type="entry name" value="Pept_S49_SppA"/>
</dbReference>
<keyword evidence="5" id="KW-1133">Transmembrane helix</keyword>
<keyword evidence="4" id="KW-0720">Serine protease</keyword>
<evidence type="ECO:0000256" key="1">
    <source>
        <dbReference type="ARBA" id="ARBA00008683"/>
    </source>
</evidence>
<dbReference type="GO" id="GO:0006508">
    <property type="term" value="P:proteolysis"/>
    <property type="evidence" value="ECO:0007669"/>
    <property type="project" value="UniProtKB-KW"/>
</dbReference>
<feature type="domain" description="Peptidase S49" evidence="6">
    <location>
        <begin position="135"/>
        <end position="285"/>
    </location>
</feature>
<dbReference type="Gene3D" id="6.20.330.10">
    <property type="match status" value="1"/>
</dbReference>
<evidence type="ECO:0000313" key="8">
    <source>
        <dbReference type="Proteomes" id="UP000474676"/>
    </source>
</evidence>
<accession>A0A6L5Y5D9</accession>
<protein>
    <submittedName>
        <fullName evidence="7">Signal peptide peptidase SppA</fullName>
    </submittedName>
</protein>
<organism evidence="7 8">
    <name type="scientific">Hornefia butyriciproducens</name>
    <dbReference type="NCBI Taxonomy" id="2652293"/>
    <lineage>
        <taxon>Bacteria</taxon>
        <taxon>Bacillati</taxon>
        <taxon>Bacillota</taxon>
        <taxon>Clostridia</taxon>
        <taxon>Peptostreptococcales</taxon>
        <taxon>Anaerovoracaceae</taxon>
        <taxon>Hornefia</taxon>
    </lineage>
</organism>
<dbReference type="Gene3D" id="3.90.226.10">
    <property type="entry name" value="2-enoyl-CoA Hydratase, Chain A, domain 1"/>
    <property type="match status" value="1"/>
</dbReference>
<keyword evidence="2" id="KW-0645">Protease</keyword>
<dbReference type="InterPro" id="IPR002142">
    <property type="entry name" value="Peptidase_S49"/>
</dbReference>
<evidence type="ECO:0000256" key="4">
    <source>
        <dbReference type="ARBA" id="ARBA00022825"/>
    </source>
</evidence>
<feature type="transmembrane region" description="Helical" evidence="5">
    <location>
        <begin position="24"/>
        <end position="42"/>
    </location>
</feature>
<dbReference type="GO" id="GO:0008236">
    <property type="term" value="F:serine-type peptidase activity"/>
    <property type="evidence" value="ECO:0007669"/>
    <property type="project" value="UniProtKB-KW"/>
</dbReference>
<dbReference type="PANTHER" id="PTHR42987:SF4">
    <property type="entry name" value="PROTEASE SOHB-RELATED"/>
    <property type="match status" value="1"/>
</dbReference>
<keyword evidence="8" id="KW-1185">Reference proteome</keyword>
<dbReference type="InterPro" id="IPR029045">
    <property type="entry name" value="ClpP/crotonase-like_dom_sf"/>
</dbReference>
<evidence type="ECO:0000256" key="2">
    <source>
        <dbReference type="ARBA" id="ARBA00022670"/>
    </source>
</evidence>
<evidence type="ECO:0000256" key="3">
    <source>
        <dbReference type="ARBA" id="ARBA00022801"/>
    </source>
</evidence>
<comment type="similarity">
    <text evidence="1">Belongs to the peptidase S49 family.</text>
</comment>